<dbReference type="GO" id="GO:0004386">
    <property type="term" value="F:helicase activity"/>
    <property type="evidence" value="ECO:0007669"/>
    <property type="project" value="UniProtKB-KW"/>
</dbReference>
<dbReference type="PANTHER" id="PTHR30595">
    <property type="entry name" value="GLPR-RELATED TRANSCRIPTIONAL REPRESSOR"/>
    <property type="match status" value="1"/>
</dbReference>
<feature type="domain" description="Schlafen AlbA-2" evidence="1">
    <location>
        <begin position="3"/>
        <end position="121"/>
    </location>
</feature>
<dbReference type="AlphaFoldDB" id="A0A4S2FS71"/>
<dbReference type="Gene3D" id="3.30.950.30">
    <property type="entry name" value="Schlafen, AAA domain"/>
    <property type="match status" value="1"/>
</dbReference>
<name>A0A4S2FS71_9BACT</name>
<dbReference type="InterPro" id="IPR007421">
    <property type="entry name" value="Schlafen_AlbA_2_dom"/>
</dbReference>
<keyword evidence="2" id="KW-0547">Nucleotide-binding</keyword>
<dbReference type="EMBL" id="SRYD01000043">
    <property type="protein sequence ID" value="TGY72064.1"/>
    <property type="molecule type" value="Genomic_DNA"/>
</dbReference>
<comment type="caution">
    <text evidence="2">The sequence shown here is derived from an EMBL/GenBank/DDBJ whole genome shotgun (WGS) entry which is preliminary data.</text>
</comment>
<dbReference type="PANTHER" id="PTHR30595:SF6">
    <property type="entry name" value="SCHLAFEN ALBA-2 DOMAIN-CONTAINING PROTEIN"/>
    <property type="match status" value="1"/>
</dbReference>
<accession>A0A4S2FS71</accession>
<reference evidence="2 3" key="1">
    <citation type="submission" date="2019-04" db="EMBL/GenBank/DDBJ databases">
        <title>Microbes associate with the intestines of laboratory mice.</title>
        <authorList>
            <person name="Navarre W."/>
            <person name="Wong E."/>
            <person name="Huang K."/>
            <person name="Tropini C."/>
            <person name="Ng K."/>
            <person name="Yu B."/>
        </authorList>
    </citation>
    <scope>NUCLEOTIDE SEQUENCE [LARGE SCALE GENOMIC DNA]</scope>
    <source>
        <strain evidence="2 3">NM06_A21</strain>
    </source>
</reference>
<dbReference type="Gene3D" id="3.30.565.60">
    <property type="match status" value="1"/>
</dbReference>
<dbReference type="Pfam" id="PF04326">
    <property type="entry name" value="SLFN_AlbA_2"/>
    <property type="match status" value="1"/>
</dbReference>
<dbReference type="InterPro" id="IPR038475">
    <property type="entry name" value="RecG_C_sf"/>
</dbReference>
<evidence type="ECO:0000259" key="1">
    <source>
        <dbReference type="Pfam" id="PF04326"/>
    </source>
</evidence>
<evidence type="ECO:0000313" key="3">
    <source>
        <dbReference type="Proteomes" id="UP000306630"/>
    </source>
</evidence>
<keyword evidence="2" id="KW-0347">Helicase</keyword>
<dbReference type="Proteomes" id="UP000306630">
    <property type="component" value="Unassembled WGS sequence"/>
</dbReference>
<evidence type="ECO:0000313" key="2">
    <source>
        <dbReference type="EMBL" id="TGY72064.1"/>
    </source>
</evidence>
<keyword evidence="2" id="KW-0067">ATP-binding</keyword>
<protein>
    <submittedName>
        <fullName evidence="2">ATP-dependent DNA helicase</fullName>
    </submittedName>
</protein>
<dbReference type="RefSeq" id="WP_135993584.1">
    <property type="nucleotide sequence ID" value="NZ_SRYD01000043.1"/>
</dbReference>
<gene>
    <name evidence="2" type="ORF">E5333_10575</name>
</gene>
<dbReference type="Pfam" id="PF13749">
    <property type="entry name" value="HATPase_c_4"/>
    <property type="match status" value="1"/>
</dbReference>
<sequence>MIENSLYDKKSLLTITSKKIDWKEIVKDVVGFSNAEGGIIEFGIEDDAEIPVSSQQIPDSLKTMLVNNINGKTNGVQISAEKKTYENGGETILLHIRRSNVMATTSDGRVYMRNGDNCEPITGEDLHRLAEDKGCYNWELQVSNYNISDCDTSRLKYILDAIRSSDRVSEFVKEKTDTELLRYFALLAEDNDMMTYLGVTFIGTQSQRQRISNAPTLQCFKYDEYGEKINKWTWDDYLSAPDEIMEQVWQTIPDWKESQEISDGLFRKNVMAYDKNVVRELICNAEVHRSYAITGDIFINIHPDYIEIVNPGRLPYGVTPGNILHKSKKRNPNYANLMRALKYVEIEGSGYDKMYEILLQQGKNVPKVIEGDDFVSVKVCRRIQNSKVLELMDFVEKHYQLRQKQKICLGLIAMHESITARELEKLLELNNADSLRPWLQPLVKQGLVISRNVRSRGLEYRVNSILLQNSEFRGTTSLKRIEDYRLKELIIEDLKLYKEAKLADIRERIGPEISEKRFKTQILSLEEEGIIGRRGSNRWTNYYLISTPKSK</sequence>
<dbReference type="InterPro" id="IPR038461">
    <property type="entry name" value="Schlafen_AlbA_2_dom_sf"/>
</dbReference>
<keyword evidence="2" id="KW-0378">Hydrolase</keyword>
<organism evidence="2 3">
    <name type="scientific">Muribaculum intestinale</name>
    <dbReference type="NCBI Taxonomy" id="1796646"/>
    <lineage>
        <taxon>Bacteria</taxon>
        <taxon>Pseudomonadati</taxon>
        <taxon>Bacteroidota</taxon>
        <taxon>Bacteroidia</taxon>
        <taxon>Bacteroidales</taxon>
        <taxon>Muribaculaceae</taxon>
        <taxon>Muribaculum</taxon>
    </lineage>
</organism>
<proteinExistence type="predicted"/>